<dbReference type="OrthoDB" id="5294074at2759"/>
<dbReference type="GeneID" id="39591536"/>
<reference evidence="1 2" key="1">
    <citation type="submission" date="2018-11" db="EMBL/GenBank/DDBJ databases">
        <title>Genome sequence of Apiotrichum porosum DSM 27194.</title>
        <authorList>
            <person name="Aliyu H."/>
            <person name="Gorte O."/>
            <person name="Ochsenreither K."/>
        </authorList>
    </citation>
    <scope>NUCLEOTIDE SEQUENCE [LARGE SCALE GENOMIC DNA]</scope>
    <source>
        <strain evidence="1 2">DSM 27194</strain>
    </source>
</reference>
<keyword evidence="2" id="KW-1185">Reference proteome</keyword>
<proteinExistence type="predicted"/>
<comment type="caution">
    <text evidence="1">The sequence shown here is derived from an EMBL/GenBank/DDBJ whole genome shotgun (WGS) entry which is preliminary data.</text>
</comment>
<dbReference type="EMBL" id="RSCE01000004">
    <property type="protein sequence ID" value="RSH83317.1"/>
    <property type="molecule type" value="Genomic_DNA"/>
</dbReference>
<gene>
    <name evidence="1" type="ORF">EHS24_006993</name>
</gene>
<name>A0A427XWZ2_9TREE</name>
<dbReference type="RefSeq" id="XP_028477269.1">
    <property type="nucleotide sequence ID" value="XM_028622377.1"/>
</dbReference>
<evidence type="ECO:0000313" key="2">
    <source>
        <dbReference type="Proteomes" id="UP000279236"/>
    </source>
</evidence>
<evidence type="ECO:0000313" key="1">
    <source>
        <dbReference type="EMBL" id="RSH83317.1"/>
    </source>
</evidence>
<sequence length="355" mass="38908">MADVYNGFGVAPHGLSPFPVEVLADILALVSRGTLHAAIQVNSFFAATAMQHLYKQLRVPLAQPGRPMFLCNDPDTSRPQRLSRPADMVRELVIDAHPPDLLMHVRLQLPHLRVVRLQHAHPVALRGQHTGLHTPSHPHSSVSAPCDLLTGLEPSTLVIRGAPLLFSRIPDTLVPHELGRKLDRIVLVIPSESAIVGTNMKYEAAGCSADGVIYFLDNLGVWEQNRGQSTTQLELCLVFHTPQGALWRPSPRPGCDSSGVHGTWLGRLVDGLALGMTQRAAMATRDVSVSLINLPAVAPLLSTGEYRQVDMVDILNYAHNLGIKTPSMGEWLQNDGQWGFDDSEVDNWLRHSQQP</sequence>
<accession>A0A427XWZ2</accession>
<dbReference type="AlphaFoldDB" id="A0A427XWZ2"/>
<dbReference type="Proteomes" id="UP000279236">
    <property type="component" value="Unassembled WGS sequence"/>
</dbReference>
<organism evidence="1 2">
    <name type="scientific">Apiotrichum porosum</name>
    <dbReference type="NCBI Taxonomy" id="105984"/>
    <lineage>
        <taxon>Eukaryota</taxon>
        <taxon>Fungi</taxon>
        <taxon>Dikarya</taxon>
        <taxon>Basidiomycota</taxon>
        <taxon>Agaricomycotina</taxon>
        <taxon>Tremellomycetes</taxon>
        <taxon>Trichosporonales</taxon>
        <taxon>Trichosporonaceae</taxon>
        <taxon>Apiotrichum</taxon>
    </lineage>
</organism>
<protein>
    <submittedName>
        <fullName evidence="1">Uncharacterized protein</fullName>
    </submittedName>
</protein>